<keyword evidence="2" id="KW-1185">Reference proteome</keyword>
<reference evidence="1 2" key="1">
    <citation type="submission" date="2015-02" db="EMBL/GenBank/DDBJ databases">
        <title>Single-cell genomics of uncultivated deep-branching MTB reveals a conserved set of magnetosome genes.</title>
        <authorList>
            <person name="Kolinko S."/>
            <person name="Richter M."/>
            <person name="Glockner F.O."/>
            <person name="Brachmann A."/>
            <person name="Schuler D."/>
        </authorList>
    </citation>
    <scope>NUCLEOTIDE SEQUENCE [LARGE SCALE GENOMIC DNA]</scope>
    <source>
        <strain evidence="1">SKK-01</strain>
    </source>
</reference>
<sequence>MHLGQIHSVIGQGEKVKVLLERFGVKNVELFNAKNWDVPYINATVEQVKCIAEYFLKRIYEENSLGIGGIDIYFDLIKEEKLKGMHLGQIHSVIGQGEKVKVLLERFGVKNVELFNAKNWDAPYINATVEQIKCIAGYLKRKHEENSLRTGGIGIYFDLLQNEELKEMHLGQIHSVIGQGEKVKVLLERFGVKNVELFNAKNWDVPKIDVTAKQLKLIVEYLKKTYEDGKLGAVGIEIYFDLLQNEELKEMHLGHIHSVIGQGEKVKELLVRSGARDATQFSDKTWEAPQINATAKQLKLIVEYLKKTYESGKLGAGGIEIYFDLLQNEEMKDMNLGQMHSVIGQGEKVRELLVRSGARGGQQFNAEKWEVPIINATAKQFKLIVEYLKKSYEAGKLGAGGIEIYFDLLQNE</sequence>
<name>A0A0F0CJW4_9BACT</name>
<proteinExistence type="predicted"/>
<dbReference type="Proteomes" id="UP000033428">
    <property type="component" value="Unassembled WGS sequence"/>
</dbReference>
<comment type="caution">
    <text evidence="1">The sequence shown here is derived from an EMBL/GenBank/DDBJ whole genome shotgun (WGS) entry which is preliminary data.</text>
</comment>
<gene>
    <name evidence="1" type="ORF">OMAG_002513</name>
</gene>
<dbReference type="AlphaFoldDB" id="A0A0F0CJW4"/>
<feature type="non-terminal residue" evidence="1">
    <location>
        <position position="412"/>
    </location>
</feature>
<accession>A0A0F0CJW4</accession>
<evidence type="ECO:0000313" key="1">
    <source>
        <dbReference type="EMBL" id="KJJ83618.1"/>
    </source>
</evidence>
<dbReference type="EMBL" id="JYNY01000522">
    <property type="protein sequence ID" value="KJJ83618.1"/>
    <property type="molecule type" value="Genomic_DNA"/>
</dbReference>
<evidence type="ECO:0000313" key="2">
    <source>
        <dbReference type="Proteomes" id="UP000033428"/>
    </source>
</evidence>
<protein>
    <submittedName>
        <fullName evidence="1">Uncharacterized protein</fullName>
    </submittedName>
</protein>
<organism evidence="1 2">
    <name type="scientific">Candidatus Omnitrophus magneticus</name>
    <dbReference type="NCBI Taxonomy" id="1609969"/>
    <lineage>
        <taxon>Bacteria</taxon>
        <taxon>Pseudomonadati</taxon>
        <taxon>Candidatus Omnitrophota</taxon>
        <taxon>Candidatus Omnitrophus</taxon>
    </lineage>
</organism>